<evidence type="ECO:0000313" key="2">
    <source>
        <dbReference type="EMBL" id="PQB04275.1"/>
    </source>
</evidence>
<dbReference type="Pfam" id="PF07666">
    <property type="entry name" value="MpPF26"/>
    <property type="match status" value="1"/>
</dbReference>
<feature type="transmembrane region" description="Helical" evidence="1">
    <location>
        <begin position="12"/>
        <end position="40"/>
    </location>
</feature>
<proteinExistence type="predicted"/>
<reference evidence="2 3" key="1">
    <citation type="submission" date="2016-11" db="EMBL/GenBank/DDBJ databases">
        <title>Trade-off between light-utilization and light-protection in marine flavobacteria.</title>
        <authorList>
            <person name="Kumagai Y."/>
        </authorList>
    </citation>
    <scope>NUCLEOTIDE SEQUENCE [LARGE SCALE GENOMIC DNA]</scope>
    <source>
        <strain evidence="2 3">NBRC 107741</strain>
    </source>
</reference>
<dbReference type="InterPro" id="IPR011655">
    <property type="entry name" value="MpPF26"/>
</dbReference>
<evidence type="ECO:0000313" key="3">
    <source>
        <dbReference type="Proteomes" id="UP000239800"/>
    </source>
</evidence>
<dbReference type="EMBL" id="MQUB01000001">
    <property type="protein sequence ID" value="PQB04275.1"/>
    <property type="molecule type" value="Genomic_DNA"/>
</dbReference>
<feature type="transmembrane region" description="Helical" evidence="1">
    <location>
        <begin position="66"/>
        <end position="87"/>
    </location>
</feature>
<keyword evidence="1" id="KW-1133">Transmembrane helix</keyword>
<comment type="caution">
    <text evidence="2">The sequence shown here is derived from an EMBL/GenBank/DDBJ whole genome shotgun (WGS) entry which is preliminary data.</text>
</comment>
<dbReference type="Proteomes" id="UP000239800">
    <property type="component" value="Unassembled WGS sequence"/>
</dbReference>
<evidence type="ECO:0008006" key="4">
    <source>
        <dbReference type="Google" id="ProtNLM"/>
    </source>
</evidence>
<evidence type="ECO:0000256" key="1">
    <source>
        <dbReference type="SAM" id="Phobius"/>
    </source>
</evidence>
<dbReference type="NCBIfam" id="NF040945">
    <property type="entry name" value="CCC_membrane"/>
    <property type="match status" value="1"/>
</dbReference>
<name>A0A2S7KNT6_9FLAO</name>
<dbReference type="RefSeq" id="WP_104812204.1">
    <property type="nucleotide sequence ID" value="NZ_MQUB01000001.1"/>
</dbReference>
<protein>
    <recommendedName>
        <fullName evidence="4">DUF4190 domain-containing protein</fullName>
    </recommendedName>
</protein>
<dbReference type="AlphaFoldDB" id="A0A2S7KNT6"/>
<keyword evidence="1" id="KW-0812">Transmembrane</keyword>
<accession>A0A2S7KNT6</accession>
<dbReference type="OrthoDB" id="1099888at2"/>
<keyword evidence="1" id="KW-0472">Membrane</keyword>
<gene>
    <name evidence="2" type="ORF">BST85_04690</name>
</gene>
<organism evidence="2 3">
    <name type="scientific">Aureitalea marina</name>
    <dbReference type="NCBI Taxonomy" id="930804"/>
    <lineage>
        <taxon>Bacteria</taxon>
        <taxon>Pseudomonadati</taxon>
        <taxon>Bacteroidota</taxon>
        <taxon>Flavobacteriia</taxon>
        <taxon>Flavobacteriales</taxon>
        <taxon>Flavobacteriaceae</taxon>
        <taxon>Aureitalea</taxon>
    </lineage>
</organism>
<sequence>MEQQKLPNSTLILVFGILSILTCCCYGVLGLIFAIIALVMAKKATALYVEAPEQYTGFNNVKTGRILAIIGLILNLIYLGYVIWLFATLGMEGIMEMNQDIMEQYGGKLFLLP</sequence>
<keyword evidence="3" id="KW-1185">Reference proteome</keyword>